<evidence type="ECO:0000313" key="1">
    <source>
        <dbReference type="EMBL" id="CAK6967494.1"/>
    </source>
</evidence>
<protein>
    <submittedName>
        <fullName evidence="1">Uncharacterized protein</fullName>
    </submittedName>
</protein>
<dbReference type="AlphaFoldDB" id="A0AAV1P6Q0"/>
<sequence length="173" mass="20081">MGGFTSGCFRFIRESSFFEADPSQKMKTYIKKRLPLIVYSTLACYHVQRRRPSFITSNVVQTFKQVLKSLLKAEGDESSERAELNAVHGVREQSVEEGLSVFKYSTHAHSRRGEDTDISTAAQLVDDCRMELSVLKTDEVFVEMWDEAETDASKVFVYRRERRRRKLLKRPED</sequence>
<dbReference type="Proteomes" id="UP001314229">
    <property type="component" value="Unassembled WGS sequence"/>
</dbReference>
<name>A0AAV1P6Q0_SCOSC</name>
<reference evidence="1 2" key="1">
    <citation type="submission" date="2024-01" db="EMBL/GenBank/DDBJ databases">
        <authorList>
            <person name="Alioto T."/>
            <person name="Alioto T."/>
            <person name="Gomez Garrido J."/>
        </authorList>
    </citation>
    <scope>NUCLEOTIDE SEQUENCE [LARGE SCALE GENOMIC DNA]</scope>
</reference>
<evidence type="ECO:0000313" key="2">
    <source>
        <dbReference type="Proteomes" id="UP001314229"/>
    </source>
</evidence>
<comment type="caution">
    <text evidence="1">The sequence shown here is derived from an EMBL/GenBank/DDBJ whole genome shotgun (WGS) entry which is preliminary data.</text>
</comment>
<proteinExistence type="predicted"/>
<dbReference type="EMBL" id="CAWUFR010000105">
    <property type="protein sequence ID" value="CAK6967494.1"/>
    <property type="molecule type" value="Genomic_DNA"/>
</dbReference>
<keyword evidence="2" id="KW-1185">Reference proteome</keyword>
<organism evidence="1 2">
    <name type="scientific">Scomber scombrus</name>
    <name type="common">Atlantic mackerel</name>
    <name type="synonym">Scomber vernalis</name>
    <dbReference type="NCBI Taxonomy" id="13677"/>
    <lineage>
        <taxon>Eukaryota</taxon>
        <taxon>Metazoa</taxon>
        <taxon>Chordata</taxon>
        <taxon>Craniata</taxon>
        <taxon>Vertebrata</taxon>
        <taxon>Euteleostomi</taxon>
        <taxon>Actinopterygii</taxon>
        <taxon>Neopterygii</taxon>
        <taxon>Teleostei</taxon>
        <taxon>Neoteleostei</taxon>
        <taxon>Acanthomorphata</taxon>
        <taxon>Pelagiaria</taxon>
        <taxon>Scombriformes</taxon>
        <taxon>Scombridae</taxon>
        <taxon>Scomber</taxon>
    </lineage>
</organism>
<accession>A0AAV1P6Q0</accession>
<gene>
    <name evidence="1" type="ORF">FSCOSCO3_A014070</name>
</gene>